<evidence type="ECO:0000256" key="1">
    <source>
        <dbReference type="ARBA" id="ARBA00004370"/>
    </source>
</evidence>
<evidence type="ECO:0000313" key="6">
    <source>
        <dbReference type="EMBL" id="MDU0354452.1"/>
    </source>
</evidence>
<keyword evidence="4" id="KW-1133">Transmembrane helix</keyword>
<proteinExistence type="predicted"/>
<evidence type="ECO:0000256" key="2">
    <source>
        <dbReference type="ARBA" id="ARBA00023224"/>
    </source>
</evidence>
<name>A0ABU3SWU5_9ALTE</name>
<keyword evidence="4" id="KW-0812">Transmembrane</keyword>
<dbReference type="Pfam" id="PF00015">
    <property type="entry name" value="MCPsignal"/>
    <property type="match status" value="1"/>
</dbReference>
<comment type="caution">
    <text evidence="6">The sequence shown here is derived from an EMBL/GenBank/DDBJ whole genome shotgun (WGS) entry which is preliminary data.</text>
</comment>
<dbReference type="PANTHER" id="PTHR32089:SF52">
    <property type="entry name" value="CHEMOTAXIS SIGNAL TRANSDUCTION SYSTEM METHYL ACCEPTING SENSORY TRANSDUCER WITH PAS SENSORY DOMAIN"/>
    <property type="match status" value="1"/>
</dbReference>
<evidence type="ECO:0000259" key="5">
    <source>
        <dbReference type="PROSITE" id="PS50111"/>
    </source>
</evidence>
<accession>A0ABU3SWU5</accession>
<reference evidence="6 7" key="1">
    <citation type="submission" date="2023-10" db="EMBL/GenBank/DDBJ databases">
        <title>Glaciecola aquimarina strain GGW-M5 nov., isolated from a coastal seawater.</title>
        <authorList>
            <person name="Bayburt H."/>
            <person name="Kim J.M."/>
            <person name="Choi B.J."/>
            <person name="Jeon C.O."/>
        </authorList>
    </citation>
    <scope>NUCLEOTIDE SEQUENCE [LARGE SCALE GENOMIC DNA]</scope>
    <source>
        <strain evidence="6 7">KCTC 32108</strain>
    </source>
</reference>
<dbReference type="RefSeq" id="WP_316026049.1">
    <property type="nucleotide sequence ID" value="NZ_JAWDIO010000002.1"/>
</dbReference>
<keyword evidence="2 3" id="KW-0807">Transducer</keyword>
<dbReference type="PROSITE" id="PS50111">
    <property type="entry name" value="CHEMOTAXIS_TRANSDUC_2"/>
    <property type="match status" value="1"/>
</dbReference>
<evidence type="ECO:0000313" key="7">
    <source>
        <dbReference type="Proteomes" id="UP001247805"/>
    </source>
</evidence>
<dbReference type="InterPro" id="IPR004089">
    <property type="entry name" value="MCPsignal_dom"/>
</dbReference>
<feature type="transmembrane region" description="Helical" evidence="4">
    <location>
        <begin position="44"/>
        <end position="75"/>
    </location>
</feature>
<organism evidence="6 7">
    <name type="scientific">Paraglaciecola aquimarina</name>
    <dbReference type="NCBI Taxonomy" id="1235557"/>
    <lineage>
        <taxon>Bacteria</taxon>
        <taxon>Pseudomonadati</taxon>
        <taxon>Pseudomonadota</taxon>
        <taxon>Gammaproteobacteria</taxon>
        <taxon>Alteromonadales</taxon>
        <taxon>Alteromonadaceae</taxon>
        <taxon>Paraglaciecola</taxon>
    </lineage>
</organism>
<dbReference type="Proteomes" id="UP001247805">
    <property type="component" value="Unassembled WGS sequence"/>
</dbReference>
<dbReference type="PANTHER" id="PTHR32089">
    <property type="entry name" value="METHYL-ACCEPTING CHEMOTAXIS PROTEIN MCPB"/>
    <property type="match status" value="1"/>
</dbReference>
<keyword evidence="4" id="KW-0472">Membrane</keyword>
<feature type="domain" description="Methyl-accepting transducer" evidence="5">
    <location>
        <begin position="131"/>
        <end position="367"/>
    </location>
</feature>
<dbReference type="EMBL" id="JAWDIO010000002">
    <property type="protein sequence ID" value="MDU0354452.1"/>
    <property type="molecule type" value="Genomic_DNA"/>
</dbReference>
<keyword evidence="7" id="KW-1185">Reference proteome</keyword>
<dbReference type="SUPFAM" id="SSF58104">
    <property type="entry name" value="Methyl-accepting chemotaxis protein (MCP) signaling domain"/>
    <property type="match status" value="1"/>
</dbReference>
<protein>
    <submittedName>
        <fullName evidence="6">Methyl-accepting chemotaxis protein</fullName>
    </submittedName>
</protein>
<gene>
    <name evidence="6" type="ORF">RS130_11360</name>
</gene>
<dbReference type="SMART" id="SM00283">
    <property type="entry name" value="MA"/>
    <property type="match status" value="1"/>
</dbReference>
<dbReference type="Gene3D" id="1.10.287.950">
    <property type="entry name" value="Methyl-accepting chemotaxis protein"/>
    <property type="match status" value="1"/>
</dbReference>
<evidence type="ECO:0000256" key="4">
    <source>
        <dbReference type="SAM" id="Phobius"/>
    </source>
</evidence>
<evidence type="ECO:0000256" key="3">
    <source>
        <dbReference type="PROSITE-ProRule" id="PRU00284"/>
    </source>
</evidence>
<sequence length="402" mass="43612">MSGYQSVRTKLKPEFRNRAENLYAKLNAGKSPFSVFHSRAAMDFIFIGTGAVIAAAALYYPWLAFALIALPYVIFKAELLSLRKYISAQQQRYDSVSRLVYSGTGASSVVDFMKKMLEGKIKTIIGRVVDSTSTLKDGGQRLRDISQQAKEGVKEEANQLHQVSVAIEEMVATNTDVASNTSVASSKVESVYLDCKRATDSMTQTMTKVASLAKDVADSANTASNLASEAEKIDGIMQEIQGIADQTNLLALNAAIEAARAGTHGRGFSVVADEVRALSSRTHLATEQIQSSVGEIQSTLVNWSKVLLEGKEAADECVSDTENTKDIVNQVYSVVSEIADITTQISVASEQQSTVSQEISRNILNVNEISQNNLRQAETVEEESEKIEQRSEVLAGLGKTFG</sequence>
<comment type="subcellular location">
    <subcellularLocation>
        <location evidence="1">Membrane</location>
    </subcellularLocation>
</comment>